<evidence type="ECO:0000259" key="3">
    <source>
        <dbReference type="Pfam" id="PF03065"/>
    </source>
</evidence>
<dbReference type="PANTHER" id="PTHR36306:SF1">
    <property type="entry name" value="ALPHA-AMYLASE-RELATED"/>
    <property type="match status" value="1"/>
</dbReference>
<feature type="domain" description="Glycoside hydrolase family 57 N-terminal" evidence="3">
    <location>
        <begin position="38"/>
        <end position="170"/>
    </location>
</feature>
<dbReference type="GO" id="GO:0005975">
    <property type="term" value="P:carbohydrate metabolic process"/>
    <property type="evidence" value="ECO:0007669"/>
    <property type="project" value="InterPro"/>
</dbReference>
<keyword evidence="2" id="KW-0119">Carbohydrate metabolism</keyword>
<accession>A0A2H0BH58</accession>
<gene>
    <name evidence="4" type="ORF">COX05_00100</name>
</gene>
<protein>
    <recommendedName>
        <fullName evidence="3">Glycoside hydrolase family 57 N-terminal domain-containing protein</fullName>
    </recommendedName>
</protein>
<dbReference type="Pfam" id="PF03065">
    <property type="entry name" value="Glyco_hydro_57"/>
    <property type="match status" value="1"/>
</dbReference>
<dbReference type="AlphaFoldDB" id="A0A2H0BH58"/>
<dbReference type="PANTHER" id="PTHR36306">
    <property type="entry name" value="ALPHA-AMYLASE-RELATED-RELATED"/>
    <property type="match status" value="1"/>
</dbReference>
<evidence type="ECO:0000256" key="1">
    <source>
        <dbReference type="ARBA" id="ARBA00006821"/>
    </source>
</evidence>
<dbReference type="InterPro" id="IPR052046">
    <property type="entry name" value="GH57_Enzymes"/>
</dbReference>
<dbReference type="Gene3D" id="3.20.110.20">
    <property type="match status" value="1"/>
</dbReference>
<dbReference type="InterPro" id="IPR011330">
    <property type="entry name" value="Glyco_hydro/deAcase_b/a-brl"/>
</dbReference>
<comment type="caution">
    <text evidence="4">The sequence shown here is derived from an EMBL/GenBank/DDBJ whole genome shotgun (WGS) entry which is preliminary data.</text>
</comment>
<organism evidence="4 5">
    <name type="scientific">candidate division WWE3 bacterium CG22_combo_CG10-13_8_21_14_all_39_12</name>
    <dbReference type="NCBI Taxonomy" id="1975094"/>
    <lineage>
        <taxon>Bacteria</taxon>
        <taxon>Katanobacteria</taxon>
    </lineage>
</organism>
<reference evidence="4 5" key="1">
    <citation type="submission" date="2017-09" db="EMBL/GenBank/DDBJ databases">
        <title>Depth-based differentiation of microbial function through sediment-hosted aquifers and enrichment of novel symbionts in the deep terrestrial subsurface.</title>
        <authorList>
            <person name="Probst A.J."/>
            <person name="Ladd B."/>
            <person name="Jarett J.K."/>
            <person name="Geller-Mcgrath D.E."/>
            <person name="Sieber C.M."/>
            <person name="Emerson J.B."/>
            <person name="Anantharaman K."/>
            <person name="Thomas B.C."/>
            <person name="Malmstrom R."/>
            <person name="Stieglmeier M."/>
            <person name="Klingl A."/>
            <person name="Woyke T."/>
            <person name="Ryan C.M."/>
            <person name="Banfield J.F."/>
        </authorList>
    </citation>
    <scope>NUCLEOTIDE SEQUENCE [LARGE SCALE GENOMIC DNA]</scope>
    <source>
        <strain evidence="4">CG22_combo_CG10-13_8_21_14_all_39_12</strain>
    </source>
</reference>
<dbReference type="SUPFAM" id="SSF88713">
    <property type="entry name" value="Glycoside hydrolase/deacetylase"/>
    <property type="match status" value="1"/>
</dbReference>
<evidence type="ECO:0000313" key="5">
    <source>
        <dbReference type="Proteomes" id="UP000228495"/>
    </source>
</evidence>
<dbReference type="EMBL" id="PCSU01000001">
    <property type="protein sequence ID" value="PIP56995.1"/>
    <property type="molecule type" value="Genomic_DNA"/>
</dbReference>
<name>A0A2H0BH58_UNCKA</name>
<dbReference type="GO" id="GO:0003824">
    <property type="term" value="F:catalytic activity"/>
    <property type="evidence" value="ECO:0007669"/>
    <property type="project" value="InterPro"/>
</dbReference>
<comment type="similarity">
    <text evidence="1">Belongs to the glycosyl hydrolase 57 family.</text>
</comment>
<sequence>MSLFSAIAIKNGIMPTMITWVPILHFYQPPTQDPRITREVSTQNYVPFLEFLMNHPQIEITINFTGSLLEQLIESGDKIVIDLLKELINRKQIEFVSSPMYHPLLPLVSIETMRRQIGKSSQLIQHTFNVEPIPVLLPPELAITPEMIEHCKGLFTGIIIDESSVTTDWNYVTAPKHSCIFNENTKILPSARGITEILRSYPTIIDPEKFISLLINSSQNAQPIISVNDVELFGHHYDERLNLLETVFNDNRVSILKLSDALPTINCTTEQIKITPSSWSSSHTSEPFSLWANPNNDLQVQYHEFENYVRTLIEKTNLSEMSSQLYEYIAKQFDQGISSCHTYWLSNWPWWHPEIAEKGVQKLISAVRAIPSNDEDKPEAERMFSTLIHDLWVYHWNGNQYPRYKEYDEYRNAFLSKLPDLS</sequence>
<dbReference type="InterPro" id="IPR004300">
    <property type="entry name" value="Glyco_hydro_57_N"/>
</dbReference>
<proteinExistence type="inferred from homology"/>
<evidence type="ECO:0000313" key="4">
    <source>
        <dbReference type="EMBL" id="PIP56995.1"/>
    </source>
</evidence>
<dbReference type="Proteomes" id="UP000228495">
    <property type="component" value="Unassembled WGS sequence"/>
</dbReference>
<evidence type="ECO:0000256" key="2">
    <source>
        <dbReference type="ARBA" id="ARBA00023277"/>
    </source>
</evidence>